<dbReference type="AlphaFoldDB" id="A0A495J0J3"/>
<evidence type="ECO:0000313" key="3">
    <source>
        <dbReference type="EMBL" id="RKR81824.1"/>
    </source>
</evidence>
<dbReference type="OrthoDB" id="1525197at2"/>
<keyword evidence="4" id="KW-1185">Reference proteome</keyword>
<organism evidence="3 4">
    <name type="scientific">Mucilaginibacter gracilis</name>
    <dbReference type="NCBI Taxonomy" id="423350"/>
    <lineage>
        <taxon>Bacteria</taxon>
        <taxon>Pseudomonadati</taxon>
        <taxon>Bacteroidota</taxon>
        <taxon>Sphingobacteriia</taxon>
        <taxon>Sphingobacteriales</taxon>
        <taxon>Sphingobacteriaceae</taxon>
        <taxon>Mucilaginibacter</taxon>
    </lineage>
</organism>
<gene>
    <name evidence="3" type="ORF">BDD43_1981</name>
</gene>
<dbReference type="InterPro" id="IPR005094">
    <property type="entry name" value="Endonuclease_MobA/VirD2"/>
</dbReference>
<accession>A0A495J0J3</accession>
<name>A0A495J0J3_9SPHI</name>
<dbReference type="Proteomes" id="UP000268007">
    <property type="component" value="Unassembled WGS sequence"/>
</dbReference>
<proteinExistence type="predicted"/>
<feature type="domain" description="MobA/VirD2-like nuclease" evidence="2">
    <location>
        <begin position="35"/>
        <end position="159"/>
    </location>
</feature>
<dbReference type="EMBL" id="RBKU01000001">
    <property type="protein sequence ID" value="RKR81824.1"/>
    <property type="molecule type" value="Genomic_DNA"/>
</dbReference>
<dbReference type="RefSeq" id="WP_121197490.1">
    <property type="nucleotide sequence ID" value="NZ_RBKU01000001.1"/>
</dbReference>
<protein>
    <submittedName>
        <fullName evidence="3">Relaxase/mobilization nuclease-like protein</fullName>
    </submittedName>
</protein>
<evidence type="ECO:0000259" key="2">
    <source>
        <dbReference type="Pfam" id="PF03432"/>
    </source>
</evidence>
<evidence type="ECO:0000313" key="4">
    <source>
        <dbReference type="Proteomes" id="UP000268007"/>
    </source>
</evidence>
<evidence type="ECO:0000256" key="1">
    <source>
        <dbReference type="SAM" id="MobiDB-lite"/>
    </source>
</evidence>
<reference evidence="3 4" key="1">
    <citation type="submission" date="2018-10" db="EMBL/GenBank/DDBJ databases">
        <title>Genomic Encyclopedia of Archaeal and Bacterial Type Strains, Phase II (KMG-II): from individual species to whole genera.</title>
        <authorList>
            <person name="Goeker M."/>
        </authorList>
    </citation>
    <scope>NUCLEOTIDE SEQUENCE [LARGE SCALE GENOMIC DNA]</scope>
    <source>
        <strain evidence="3 4">DSM 18602</strain>
    </source>
</reference>
<sequence>MVGKIGTGKSFRGCLNYLFQGRLQGTKEEQQITARQKQVEVIAHNQCFGDRLQLTREFIEVSKLNPKVSKPVFHISVSFAHADAGKLNAQDKADMVERLAKDFGFHNNQYVVIAHRDTGHEHLHVVANRIGYDGKTASDSNSYKRIAAYCRAMELEYGLTKVLSPNKFLRPERRVAQSQRVDQRKETLKRHLSQAVQQCGSVTDVKRYMEQQGYEVELGRGIAFTDVQQVRFKGSQVGYALLDIERKLKQQQQQKQAQPVREKEQTIKPSKGVRI</sequence>
<comment type="caution">
    <text evidence="3">The sequence shown here is derived from an EMBL/GenBank/DDBJ whole genome shotgun (WGS) entry which is preliminary data.</text>
</comment>
<dbReference type="Pfam" id="PF03432">
    <property type="entry name" value="Relaxase"/>
    <property type="match status" value="1"/>
</dbReference>
<feature type="region of interest" description="Disordered" evidence="1">
    <location>
        <begin position="252"/>
        <end position="275"/>
    </location>
</feature>